<organism evidence="2 3">
    <name type="scientific">Aphanomyces euteiches</name>
    <dbReference type="NCBI Taxonomy" id="100861"/>
    <lineage>
        <taxon>Eukaryota</taxon>
        <taxon>Sar</taxon>
        <taxon>Stramenopiles</taxon>
        <taxon>Oomycota</taxon>
        <taxon>Saprolegniomycetes</taxon>
        <taxon>Saprolegniales</taxon>
        <taxon>Verrucalvaceae</taxon>
        <taxon>Aphanomyces</taxon>
    </lineage>
</organism>
<comment type="caution">
    <text evidence="2">The sequence shown here is derived from an EMBL/GenBank/DDBJ whole genome shotgun (WGS) entry which is preliminary data.</text>
</comment>
<dbReference type="Proteomes" id="UP000481153">
    <property type="component" value="Unassembled WGS sequence"/>
</dbReference>
<name>A0A6G0W6W1_9STRA</name>
<evidence type="ECO:0000313" key="3">
    <source>
        <dbReference type="Proteomes" id="UP000481153"/>
    </source>
</evidence>
<dbReference type="VEuPathDB" id="FungiDB:AeMF1_007688"/>
<feature type="transmembrane region" description="Helical" evidence="1">
    <location>
        <begin position="411"/>
        <end position="435"/>
    </location>
</feature>
<evidence type="ECO:0000313" key="2">
    <source>
        <dbReference type="EMBL" id="KAF0722822.1"/>
    </source>
</evidence>
<protein>
    <submittedName>
        <fullName evidence="2">Uncharacterized protein</fullName>
    </submittedName>
</protein>
<sequence length="642" mass="70833">MPSTQANTSASMTVKSFRRNSLYRASNKQSHRAKAAGRILANLVAVNSLVIFIMLVLVLAASSILHRHVVDNDLSNDVQQPFGQSCRIDTNGFSRRTCQLLEIATTTEAAWNTIGQQLALTWQTSSSVSPLYVSTCVKTKSDQSGQVALVFLLGSYGFPQCQPSNGPQEIAGMAMLETTVRDDFQDGVYMLTVFDDKTMSGREIYVNSDDSTELLIANINRTLIATNGSATVDLVGINAMQYSALLGNRYKVSSRTSPVALDITARIQQNRVQSNGWNVGQSSKRAIMFTWEYEQHIDHGEELLAIQVCAVLVSCVFVSGDFYLTVQGLQGFLQHKPVMTYDLAAGMERRKLILLWWSVCHVVSLIYPDILRAYFKATIGLWCVVAILVAGFFTCSTFVAISLIQYIPSPFTHVVTLSSVIMGQITFLIAPLWVIQSSAITQEYHDAPISLGLNISGVVHSSGAFANGGFAKSSMNFMLPTTLAVWVIGVLVSVLVPQINRKRHKGTFLLNLAWTRTNGFLDKCGMPNWITGLPLDKHKMIKIGNKLFCKPSTQATLGIATVVPREEPRDGLQNPHEDQEDKKMTLVSVYCVLPIVWSIHRWLPQLLRPKVVGTVHKNEFTPGLGHAIEPHDYTHNRGSCSS</sequence>
<accession>A0A6G0W6W1</accession>
<keyword evidence="1" id="KW-0472">Membrane</keyword>
<keyword evidence="1" id="KW-1133">Transmembrane helix</keyword>
<dbReference type="AlphaFoldDB" id="A0A6G0W6W1"/>
<keyword evidence="3" id="KW-1185">Reference proteome</keyword>
<proteinExistence type="predicted"/>
<feature type="transmembrane region" description="Helical" evidence="1">
    <location>
        <begin position="379"/>
        <end position="404"/>
    </location>
</feature>
<feature type="transmembrane region" description="Helical" evidence="1">
    <location>
        <begin position="477"/>
        <end position="496"/>
    </location>
</feature>
<evidence type="ECO:0000256" key="1">
    <source>
        <dbReference type="SAM" id="Phobius"/>
    </source>
</evidence>
<feature type="transmembrane region" description="Helical" evidence="1">
    <location>
        <begin position="39"/>
        <end position="65"/>
    </location>
</feature>
<keyword evidence="1" id="KW-0812">Transmembrane</keyword>
<feature type="transmembrane region" description="Helical" evidence="1">
    <location>
        <begin position="352"/>
        <end position="367"/>
    </location>
</feature>
<reference evidence="2 3" key="1">
    <citation type="submission" date="2019-07" db="EMBL/GenBank/DDBJ databases">
        <title>Genomics analysis of Aphanomyces spp. identifies a new class of oomycete effector associated with host adaptation.</title>
        <authorList>
            <person name="Gaulin E."/>
        </authorList>
    </citation>
    <scope>NUCLEOTIDE SEQUENCE [LARGE SCALE GENOMIC DNA]</scope>
    <source>
        <strain evidence="2 3">ATCC 201684</strain>
    </source>
</reference>
<gene>
    <name evidence="2" type="ORF">Ae201684_018141</name>
</gene>
<dbReference type="EMBL" id="VJMJ01000322">
    <property type="protein sequence ID" value="KAF0722822.1"/>
    <property type="molecule type" value="Genomic_DNA"/>
</dbReference>